<evidence type="ECO:0000256" key="4">
    <source>
        <dbReference type="SAM" id="Phobius"/>
    </source>
</evidence>
<dbReference type="PRINTS" id="PR00080">
    <property type="entry name" value="SDRFAMILY"/>
</dbReference>
<evidence type="ECO:0000256" key="1">
    <source>
        <dbReference type="ARBA" id="ARBA00006484"/>
    </source>
</evidence>
<dbReference type="NCBIfam" id="NF004792">
    <property type="entry name" value="PRK06139.1"/>
    <property type="match status" value="1"/>
</dbReference>
<dbReference type="InterPro" id="IPR002347">
    <property type="entry name" value="SDR_fam"/>
</dbReference>
<keyword evidence="2" id="KW-0560">Oxidoreductase</keyword>
<dbReference type="KEGG" id="pstu:UIB01_06680"/>
<dbReference type="InterPro" id="IPR036291">
    <property type="entry name" value="NAD(P)-bd_dom_sf"/>
</dbReference>
<evidence type="ECO:0000313" key="6">
    <source>
        <dbReference type="Proteomes" id="UP000025238"/>
    </source>
</evidence>
<dbReference type="AlphaFoldDB" id="A0A023WPY1"/>
<organism evidence="5 6">
    <name type="scientific">Stutzerimonas stutzeri</name>
    <name type="common">Pseudomonas stutzeri</name>
    <dbReference type="NCBI Taxonomy" id="316"/>
    <lineage>
        <taxon>Bacteria</taxon>
        <taxon>Pseudomonadati</taxon>
        <taxon>Pseudomonadota</taxon>
        <taxon>Gammaproteobacteria</taxon>
        <taxon>Pseudomonadales</taxon>
        <taxon>Pseudomonadaceae</taxon>
        <taxon>Stutzerimonas</taxon>
    </lineage>
</organism>
<dbReference type="Gene3D" id="3.40.50.720">
    <property type="entry name" value="NAD(P)-binding Rossmann-like Domain"/>
    <property type="match status" value="1"/>
</dbReference>
<reference evidence="5 6" key="1">
    <citation type="submission" date="2014-03" db="EMBL/GenBank/DDBJ databases">
        <title>Complete genome sequence of Pseudomonas stutzeri 19SMN4.</title>
        <authorList>
            <person name="Brunet-Galmes I."/>
            <person name="Nogales B."/>
            <person name="Busquets A."/>
            <person name="Pena A."/>
            <person name="Gomila M."/>
            <person name="Garcia-Valdes E."/>
            <person name="Lalucat J."/>
            <person name="Bennasar A."/>
            <person name="Bosch R."/>
        </authorList>
    </citation>
    <scope>NUCLEOTIDE SEQUENCE [LARGE SCALE GENOMIC DNA]</scope>
    <source>
        <strain evidence="5 6">19SMN4</strain>
    </source>
</reference>
<dbReference type="Proteomes" id="UP000025238">
    <property type="component" value="Chromosome"/>
</dbReference>
<dbReference type="GO" id="GO:0016020">
    <property type="term" value="C:membrane"/>
    <property type="evidence" value="ECO:0007669"/>
    <property type="project" value="TreeGrafter"/>
</dbReference>
<dbReference type="GO" id="GO:0016491">
    <property type="term" value="F:oxidoreductase activity"/>
    <property type="evidence" value="ECO:0007669"/>
    <property type="project" value="UniProtKB-KW"/>
</dbReference>
<gene>
    <name evidence="5" type="ORF">UIB01_06680</name>
</gene>
<comment type="similarity">
    <text evidence="1 3">Belongs to the short-chain dehydrogenases/reductases (SDR) family.</text>
</comment>
<evidence type="ECO:0000313" key="5">
    <source>
        <dbReference type="EMBL" id="AHY42188.1"/>
    </source>
</evidence>
<dbReference type="OrthoDB" id="9781689at2"/>
<dbReference type="PANTHER" id="PTHR44196:SF1">
    <property type="entry name" value="DEHYDROGENASE_REDUCTASE SDR FAMILY MEMBER 7B"/>
    <property type="match status" value="1"/>
</dbReference>
<dbReference type="PROSITE" id="PS00061">
    <property type="entry name" value="ADH_SHORT"/>
    <property type="match status" value="1"/>
</dbReference>
<dbReference type="Pfam" id="PF00106">
    <property type="entry name" value="adh_short"/>
    <property type="match status" value="1"/>
</dbReference>
<dbReference type="PANTHER" id="PTHR44196">
    <property type="entry name" value="DEHYDROGENASE/REDUCTASE SDR FAMILY MEMBER 7B"/>
    <property type="match status" value="1"/>
</dbReference>
<evidence type="ECO:0000256" key="3">
    <source>
        <dbReference type="RuleBase" id="RU000363"/>
    </source>
</evidence>
<dbReference type="PRINTS" id="PR00081">
    <property type="entry name" value="GDHRDH"/>
</dbReference>
<keyword evidence="4" id="KW-0812">Transmembrane</keyword>
<name>A0A023WPY1_STUST</name>
<accession>A0A023WPY1</accession>
<keyword evidence="4" id="KW-1133">Transmembrane helix</keyword>
<evidence type="ECO:0000256" key="2">
    <source>
        <dbReference type="ARBA" id="ARBA00023002"/>
    </source>
</evidence>
<proteinExistence type="inferred from homology"/>
<sequence length="324" mass="34034">MAYGKLYGALVVLTGASSGIGRAAAQAFARQGARLVLAARDVEALTETADECRALGGEVLVVPTDVTHSDEVEALASAAAEFGQGRIDVWINNAGIGAVGAFDETPLDAHEQVVQTDLLGYLRGAHVVLPYFKQQQSGVLINTLSVGSWVAQPFAAAYSASKFGLRGLSQALRGELGAWPGIHICDVYPGIVDTPGFRDGGNYAGRSLQPPPPLLDPRDVANAMVSLALHPRHTTSVGATATLLRLAHFLTPGFDRLNGLLTGFALGRAQRVAPSSGNLFHPPLGQRRIDGGWRSSADDDKRWLLIGGVAAGLIGLGMCLARRR</sequence>
<dbReference type="EMBL" id="CP007509">
    <property type="protein sequence ID" value="AHY42188.1"/>
    <property type="molecule type" value="Genomic_DNA"/>
</dbReference>
<dbReference type="SUPFAM" id="SSF51735">
    <property type="entry name" value="NAD(P)-binding Rossmann-fold domains"/>
    <property type="match status" value="1"/>
</dbReference>
<protein>
    <submittedName>
        <fullName evidence="5">Short-chain dehydrogenase</fullName>
    </submittedName>
</protein>
<keyword evidence="4" id="KW-0472">Membrane</keyword>
<feature type="transmembrane region" description="Helical" evidence="4">
    <location>
        <begin position="303"/>
        <end position="321"/>
    </location>
</feature>
<dbReference type="PATRIC" id="fig|316.97.peg.1351"/>
<dbReference type="InterPro" id="IPR020904">
    <property type="entry name" value="Sc_DH/Rdtase_CS"/>
</dbReference>